<comment type="similarity">
    <text evidence="1">Belongs to the iron-sulfur cluster assembly SufBD family.</text>
</comment>
<dbReference type="EMBL" id="JBHSCR010000013">
    <property type="protein sequence ID" value="MFC4348651.1"/>
    <property type="molecule type" value="Genomic_DNA"/>
</dbReference>
<evidence type="ECO:0000313" key="4">
    <source>
        <dbReference type="EMBL" id="MFC4348651.1"/>
    </source>
</evidence>
<dbReference type="InterPro" id="IPR055346">
    <property type="entry name" value="Fe-S_cluster_assembly_SufBD"/>
</dbReference>
<dbReference type="SUPFAM" id="SSF101960">
    <property type="entry name" value="Stabilizer of iron transporter SufD"/>
    <property type="match status" value="1"/>
</dbReference>
<sequence>MNDAVTKSYQDQAESLKGSIAGMDGARAQAMSDFVAHGFPTARSEDWRYSDLRDLRGKAFAPATHAGEKPTIPEAFGETAARFVFVNGRFSESRSDMGDLWQAASVRPLANHFMANPDRANELVRGRDGVSQLNTALAKDGMVIAIPAGVEIDDPVEIIHIMTNTADRAAHTRHIIELGEGASAHIVERFIGDDGAYWTNSILQGRVAEGAKLSHTRLQEEGAAAIHTGKVFAGVGAGGQYHACNLSLGGKVARFEAHVRLMSDESRATVDGVALAATGQSHDTLTHISHTMPHTTSDQIFRTVADSRGKTSFQGKVTVNKDAQKVEADQSFKALVFDRTAEANAKPELEIFADDVKCSHGATVGDLDAKAIFYLTSRGIDPVTARQMLVEAFAASALERIENEPVRDALMARVGDWMTARADKPVPESK</sequence>
<protein>
    <submittedName>
        <fullName evidence="4">Fe-S cluster assembly protein SufD</fullName>
    </submittedName>
</protein>
<proteinExistence type="inferred from homology"/>
<reference evidence="5" key="1">
    <citation type="journal article" date="2019" name="Int. J. Syst. Evol. Microbiol.">
        <title>The Global Catalogue of Microorganisms (GCM) 10K type strain sequencing project: providing services to taxonomists for standard genome sequencing and annotation.</title>
        <authorList>
            <consortium name="The Broad Institute Genomics Platform"/>
            <consortium name="The Broad Institute Genome Sequencing Center for Infectious Disease"/>
            <person name="Wu L."/>
            <person name="Ma J."/>
        </authorList>
    </citation>
    <scope>NUCLEOTIDE SEQUENCE [LARGE SCALE GENOMIC DNA]</scope>
    <source>
        <strain evidence="5">CGMCC 1.15304</strain>
    </source>
</reference>
<keyword evidence="5" id="KW-1185">Reference proteome</keyword>
<dbReference type="InterPro" id="IPR000825">
    <property type="entry name" value="SUF_FeS_clus_asmbl_SufBD_core"/>
</dbReference>
<dbReference type="InterPro" id="IPR045595">
    <property type="entry name" value="SufBD_N"/>
</dbReference>
<evidence type="ECO:0000259" key="2">
    <source>
        <dbReference type="Pfam" id="PF01458"/>
    </source>
</evidence>
<dbReference type="PANTHER" id="PTHR43575:SF1">
    <property type="entry name" value="PROTEIN ABCI7, CHLOROPLASTIC"/>
    <property type="match status" value="1"/>
</dbReference>
<organism evidence="4 5">
    <name type="scientific">Kordiimonas lipolytica</name>
    <dbReference type="NCBI Taxonomy" id="1662421"/>
    <lineage>
        <taxon>Bacteria</taxon>
        <taxon>Pseudomonadati</taxon>
        <taxon>Pseudomonadota</taxon>
        <taxon>Alphaproteobacteria</taxon>
        <taxon>Kordiimonadales</taxon>
        <taxon>Kordiimonadaceae</taxon>
        <taxon>Kordiimonas</taxon>
    </lineage>
</organism>
<gene>
    <name evidence="4" type="primary">sufD</name>
    <name evidence="4" type="ORF">ACFO5Q_12425</name>
</gene>
<evidence type="ECO:0000259" key="3">
    <source>
        <dbReference type="Pfam" id="PF19295"/>
    </source>
</evidence>
<dbReference type="Pfam" id="PF19295">
    <property type="entry name" value="SufBD_N"/>
    <property type="match status" value="1"/>
</dbReference>
<dbReference type="Pfam" id="PF01458">
    <property type="entry name" value="SUFBD_core"/>
    <property type="match status" value="1"/>
</dbReference>
<feature type="domain" description="SUF system FeS cluster assembly SufBD N-terminal" evidence="3">
    <location>
        <begin position="6"/>
        <end position="158"/>
    </location>
</feature>
<evidence type="ECO:0000256" key="1">
    <source>
        <dbReference type="ARBA" id="ARBA00043967"/>
    </source>
</evidence>
<feature type="domain" description="SUF system FeS cluster assembly SufBD core" evidence="2">
    <location>
        <begin position="163"/>
        <end position="393"/>
    </location>
</feature>
<accession>A0ABV8UBU3</accession>
<comment type="caution">
    <text evidence="4">The sequence shown here is derived from an EMBL/GenBank/DDBJ whole genome shotgun (WGS) entry which is preliminary data.</text>
</comment>
<dbReference type="RefSeq" id="WP_068149105.1">
    <property type="nucleotide sequence ID" value="NZ_JBHSCR010000013.1"/>
</dbReference>
<dbReference type="PANTHER" id="PTHR43575">
    <property type="entry name" value="PROTEIN ABCI7, CHLOROPLASTIC"/>
    <property type="match status" value="1"/>
</dbReference>
<dbReference type="InterPro" id="IPR011542">
    <property type="entry name" value="SUF_FeS_clus_asmbl_SufD"/>
</dbReference>
<dbReference type="InterPro" id="IPR037284">
    <property type="entry name" value="SUF_FeS_clus_asmbl_SufBD_sf"/>
</dbReference>
<dbReference type="Proteomes" id="UP001595776">
    <property type="component" value="Unassembled WGS sequence"/>
</dbReference>
<dbReference type="NCBIfam" id="TIGR01981">
    <property type="entry name" value="sufD"/>
    <property type="match status" value="1"/>
</dbReference>
<evidence type="ECO:0000313" key="5">
    <source>
        <dbReference type="Proteomes" id="UP001595776"/>
    </source>
</evidence>
<name>A0ABV8UBU3_9PROT</name>